<keyword evidence="5" id="KW-0406">Ion transport</keyword>
<dbReference type="Pfam" id="PF00654">
    <property type="entry name" value="Voltage_CLC"/>
    <property type="match status" value="1"/>
</dbReference>
<keyword evidence="12" id="KW-1185">Reference proteome</keyword>
<feature type="transmembrane region" description="Helical" evidence="10">
    <location>
        <begin position="250"/>
        <end position="269"/>
    </location>
</feature>
<keyword evidence="2" id="KW-0813">Transport</keyword>
<feature type="transmembrane region" description="Helical" evidence="10">
    <location>
        <begin position="417"/>
        <end position="437"/>
    </location>
</feature>
<dbReference type="RefSeq" id="WP_264280812.1">
    <property type="nucleotide sequence ID" value="NZ_CP107006.1"/>
</dbReference>
<keyword evidence="4 10" id="KW-1133">Transmembrane helix</keyword>
<keyword evidence="7" id="KW-0869">Chloride channel</keyword>
<name>A0ABY6IYW6_9BACT</name>
<evidence type="ECO:0000256" key="6">
    <source>
        <dbReference type="ARBA" id="ARBA00023136"/>
    </source>
</evidence>
<dbReference type="SUPFAM" id="SSF81340">
    <property type="entry name" value="Clc chloride channel"/>
    <property type="match status" value="1"/>
</dbReference>
<keyword evidence="3 10" id="KW-0812">Transmembrane</keyword>
<gene>
    <name evidence="11" type="ORF">MKQ68_20995</name>
</gene>
<feature type="transmembrane region" description="Helical" evidence="10">
    <location>
        <begin position="177"/>
        <end position="204"/>
    </location>
</feature>
<keyword evidence="9" id="KW-0407">Ion channel</keyword>
<evidence type="ECO:0000256" key="9">
    <source>
        <dbReference type="ARBA" id="ARBA00023303"/>
    </source>
</evidence>
<feature type="transmembrane region" description="Helical" evidence="10">
    <location>
        <begin position="355"/>
        <end position="376"/>
    </location>
</feature>
<feature type="transmembrane region" description="Helical" evidence="10">
    <location>
        <begin position="382"/>
        <end position="410"/>
    </location>
</feature>
<dbReference type="EMBL" id="CP107006">
    <property type="protein sequence ID" value="UYQ92565.1"/>
    <property type="molecule type" value="Genomic_DNA"/>
</dbReference>
<feature type="transmembrane region" description="Helical" evidence="10">
    <location>
        <begin position="211"/>
        <end position="230"/>
    </location>
</feature>
<protein>
    <submittedName>
        <fullName evidence="11">Chloride channel protein</fullName>
    </submittedName>
</protein>
<keyword evidence="8" id="KW-0868">Chloride</keyword>
<sequence>MRYFFSRSRNCGIPLSTGAAGKNTATPRLIAGKGLERVLYIAVLSLVVALCTSAAAWAMLWLLRLVTTIAFAGRFSFDVSRPDKHDLDVWVIAVPVVGALLVMVLERLSLAVTRHTIMSNPLQQSNSGRFMRALRQLPAMIAIGTGSPLGPEGPAMDAGNGFGKWVGGLFTTTAPETMVLCIAGSTAGVAFIFGAPVAAAVLAAEIWMVEFSLLSGVSVVLAALAGATFRQMFWSNTPFFSLPAIAEPEWLHLVFYTIVGVGTGVVAGLITRAQSLVSDLFARLPLKPYWWPVVGATGIGIIGYFEPATFGPGFHQLRTTLNGNITFHLVIVLIVFKFLSWLFAQASGSAGGAMFPLMVMGAALGVTLTALLQLSFRDVHLSVHIAAIIGMAAMFAGTSRAWVAAVILALECTRAPNALLPLALACTASYFTSYVFLKKQGAPVSE</sequence>
<dbReference type="Proteomes" id="UP001162741">
    <property type="component" value="Chromosome"/>
</dbReference>
<feature type="transmembrane region" description="Helical" evidence="10">
    <location>
        <begin position="289"/>
        <end position="305"/>
    </location>
</feature>
<evidence type="ECO:0000256" key="5">
    <source>
        <dbReference type="ARBA" id="ARBA00023065"/>
    </source>
</evidence>
<dbReference type="InterPro" id="IPR001807">
    <property type="entry name" value="ClC"/>
</dbReference>
<proteinExistence type="predicted"/>
<dbReference type="Gene3D" id="1.10.3080.10">
    <property type="entry name" value="Clc chloride channel"/>
    <property type="match status" value="1"/>
</dbReference>
<dbReference type="InterPro" id="IPR050368">
    <property type="entry name" value="ClC-type_chloride_channel"/>
</dbReference>
<reference evidence="11" key="1">
    <citation type="submission" date="2022-10" db="EMBL/GenBank/DDBJ databases">
        <title>Chitinophaga sp. nov., isolated from soil.</title>
        <authorList>
            <person name="Jeon C.O."/>
        </authorList>
    </citation>
    <scope>NUCLEOTIDE SEQUENCE</scope>
    <source>
        <strain evidence="11">R8</strain>
    </source>
</reference>
<dbReference type="PANTHER" id="PTHR43427">
    <property type="entry name" value="CHLORIDE CHANNEL PROTEIN CLC-E"/>
    <property type="match status" value="1"/>
</dbReference>
<evidence type="ECO:0000313" key="11">
    <source>
        <dbReference type="EMBL" id="UYQ92565.1"/>
    </source>
</evidence>
<comment type="subcellular location">
    <subcellularLocation>
        <location evidence="1">Membrane</location>
        <topology evidence="1">Multi-pass membrane protein</topology>
    </subcellularLocation>
</comment>
<dbReference type="PANTHER" id="PTHR43427:SF6">
    <property type="entry name" value="CHLORIDE CHANNEL PROTEIN CLC-E"/>
    <property type="match status" value="1"/>
</dbReference>
<evidence type="ECO:0000256" key="7">
    <source>
        <dbReference type="ARBA" id="ARBA00023173"/>
    </source>
</evidence>
<feature type="transmembrane region" description="Helical" evidence="10">
    <location>
        <begin position="38"/>
        <end position="63"/>
    </location>
</feature>
<evidence type="ECO:0000256" key="10">
    <source>
        <dbReference type="SAM" id="Phobius"/>
    </source>
</evidence>
<organism evidence="11 12">
    <name type="scientific">Chitinophaga horti</name>
    <dbReference type="NCBI Taxonomy" id="2920382"/>
    <lineage>
        <taxon>Bacteria</taxon>
        <taxon>Pseudomonadati</taxon>
        <taxon>Bacteroidota</taxon>
        <taxon>Chitinophagia</taxon>
        <taxon>Chitinophagales</taxon>
        <taxon>Chitinophagaceae</taxon>
        <taxon>Chitinophaga</taxon>
    </lineage>
</organism>
<evidence type="ECO:0000256" key="4">
    <source>
        <dbReference type="ARBA" id="ARBA00022989"/>
    </source>
</evidence>
<evidence type="ECO:0000256" key="3">
    <source>
        <dbReference type="ARBA" id="ARBA00022692"/>
    </source>
</evidence>
<dbReference type="PRINTS" id="PR00762">
    <property type="entry name" value="CLCHANNEL"/>
</dbReference>
<accession>A0ABY6IYW6</accession>
<evidence type="ECO:0000313" key="12">
    <source>
        <dbReference type="Proteomes" id="UP001162741"/>
    </source>
</evidence>
<evidence type="ECO:0000256" key="1">
    <source>
        <dbReference type="ARBA" id="ARBA00004141"/>
    </source>
</evidence>
<dbReference type="CDD" id="cd00400">
    <property type="entry name" value="Voltage_gated_ClC"/>
    <property type="match status" value="1"/>
</dbReference>
<keyword evidence="6 10" id="KW-0472">Membrane</keyword>
<evidence type="ECO:0000256" key="2">
    <source>
        <dbReference type="ARBA" id="ARBA00022448"/>
    </source>
</evidence>
<feature type="transmembrane region" description="Helical" evidence="10">
    <location>
        <begin position="89"/>
        <end position="112"/>
    </location>
</feature>
<feature type="transmembrane region" description="Helical" evidence="10">
    <location>
        <begin position="325"/>
        <end position="343"/>
    </location>
</feature>
<evidence type="ECO:0000256" key="8">
    <source>
        <dbReference type="ARBA" id="ARBA00023214"/>
    </source>
</evidence>
<dbReference type="InterPro" id="IPR014743">
    <property type="entry name" value="Cl-channel_core"/>
</dbReference>